<keyword evidence="3" id="KW-0862">Zinc</keyword>
<dbReference type="PANTHER" id="PTHR43462:SF1">
    <property type="entry name" value="ALANYL-TRNA EDITING PROTEIN AARSD1"/>
    <property type="match status" value="1"/>
</dbReference>
<dbReference type="InterPro" id="IPR012947">
    <property type="entry name" value="tRNA_SAD"/>
</dbReference>
<reference evidence="7" key="1">
    <citation type="submission" date="2018-02" db="EMBL/GenBank/DDBJ databases">
        <title>Firefly genomes illuminate parallel origins of bioluminescence in beetles.</title>
        <authorList>
            <person name="Fallon T.R."/>
            <person name="Lower S.E.S."/>
            <person name="Behringer M."/>
            <person name="Weng J.-K."/>
        </authorList>
    </citation>
    <scope>NUCLEOTIDE SEQUENCE [LARGE SCALE GENOMIC DNA]</scope>
</reference>
<evidence type="ECO:0000313" key="6">
    <source>
        <dbReference type="EMBL" id="AVP49574.1"/>
    </source>
</evidence>
<dbReference type="Pfam" id="PF07973">
    <property type="entry name" value="tRNA_SAD"/>
    <property type="match status" value="1"/>
</dbReference>
<evidence type="ECO:0000256" key="3">
    <source>
        <dbReference type="ARBA" id="ARBA00022833"/>
    </source>
</evidence>
<gene>
    <name evidence="6" type="ORF">C5T88_03290</name>
</gene>
<dbReference type="AlphaFoldDB" id="A0A2S0NKN5"/>
<dbReference type="InterPro" id="IPR018164">
    <property type="entry name" value="Ala-tRNA-synth_IIc_N"/>
</dbReference>
<feature type="domain" description="Alanyl-tRNA synthetase class IIc N-terminal" evidence="4">
    <location>
        <begin position="18"/>
        <end position="101"/>
    </location>
</feature>
<dbReference type="InterPro" id="IPR009000">
    <property type="entry name" value="Transl_B-barrel_sf"/>
</dbReference>
<dbReference type="SUPFAM" id="SSF50447">
    <property type="entry name" value="Translation proteins"/>
    <property type="match status" value="1"/>
</dbReference>
<comment type="cofactor">
    <cofactor evidence="1">
        <name>Zn(2+)</name>
        <dbReference type="ChEBI" id="CHEBI:29105"/>
    </cofactor>
</comment>
<dbReference type="GO" id="GO:0004813">
    <property type="term" value="F:alanine-tRNA ligase activity"/>
    <property type="evidence" value="ECO:0007669"/>
    <property type="project" value="InterPro"/>
</dbReference>
<evidence type="ECO:0000259" key="5">
    <source>
        <dbReference type="Pfam" id="PF07973"/>
    </source>
</evidence>
<organism evidence="6 7">
    <name type="scientific">Williamsoniiplasma luminosum</name>
    <dbReference type="NCBI Taxonomy" id="214888"/>
    <lineage>
        <taxon>Bacteria</taxon>
        <taxon>Bacillati</taxon>
        <taxon>Mycoplasmatota</taxon>
        <taxon>Mollicutes</taxon>
        <taxon>Entomoplasmatales</taxon>
        <taxon>Williamsoniiplasma</taxon>
    </lineage>
</organism>
<evidence type="ECO:0000313" key="7">
    <source>
        <dbReference type="Proteomes" id="UP000239250"/>
    </source>
</evidence>
<proteinExistence type="predicted"/>
<accession>A0A2S0NKN5</accession>
<dbReference type="Gene3D" id="2.40.30.130">
    <property type="match status" value="1"/>
</dbReference>
<dbReference type="Proteomes" id="UP000239250">
    <property type="component" value="Chromosome"/>
</dbReference>
<dbReference type="InterPro" id="IPR018163">
    <property type="entry name" value="Thr/Ala-tRNA-synth_IIc_edit"/>
</dbReference>
<dbReference type="Pfam" id="PF01411">
    <property type="entry name" value="tRNA-synt_2c"/>
    <property type="match status" value="1"/>
</dbReference>
<evidence type="ECO:0000256" key="1">
    <source>
        <dbReference type="ARBA" id="ARBA00001947"/>
    </source>
</evidence>
<dbReference type="PANTHER" id="PTHR43462">
    <property type="entry name" value="ALANYL-TRNA EDITING PROTEIN"/>
    <property type="match status" value="1"/>
</dbReference>
<dbReference type="GO" id="GO:0002161">
    <property type="term" value="F:aminoacyl-tRNA deacylase activity"/>
    <property type="evidence" value="ECO:0007669"/>
    <property type="project" value="UniProtKB-ARBA"/>
</dbReference>
<dbReference type="GO" id="GO:0006419">
    <property type="term" value="P:alanyl-tRNA aminoacylation"/>
    <property type="evidence" value="ECO:0007669"/>
    <property type="project" value="InterPro"/>
</dbReference>
<dbReference type="EMBL" id="CP027019">
    <property type="protein sequence ID" value="AVP49574.1"/>
    <property type="molecule type" value="Genomic_DNA"/>
</dbReference>
<name>A0A2S0NKN5_9MOLU</name>
<dbReference type="InterPro" id="IPR051335">
    <property type="entry name" value="Alanyl-tRNA_Editing_Enzymes"/>
</dbReference>
<dbReference type="GO" id="GO:0046872">
    <property type="term" value="F:metal ion binding"/>
    <property type="evidence" value="ECO:0007669"/>
    <property type="project" value="UniProtKB-KW"/>
</dbReference>
<protein>
    <recommendedName>
        <fullName evidence="8">Alanine--tRNA ligase</fullName>
    </recommendedName>
</protein>
<feature type="domain" description="Threonyl/alanyl tRNA synthetase SAD" evidence="5">
    <location>
        <begin position="186"/>
        <end position="221"/>
    </location>
</feature>
<dbReference type="SUPFAM" id="SSF55186">
    <property type="entry name" value="ThrRS/AlaRS common domain"/>
    <property type="match status" value="1"/>
</dbReference>
<dbReference type="GO" id="GO:0005524">
    <property type="term" value="F:ATP binding"/>
    <property type="evidence" value="ECO:0007669"/>
    <property type="project" value="InterPro"/>
</dbReference>
<dbReference type="Gene3D" id="3.30.980.10">
    <property type="entry name" value="Threonyl-trna Synthetase, Chain A, domain 2"/>
    <property type="match status" value="1"/>
</dbReference>
<evidence type="ECO:0000259" key="4">
    <source>
        <dbReference type="Pfam" id="PF01411"/>
    </source>
</evidence>
<evidence type="ECO:0008006" key="8">
    <source>
        <dbReference type="Google" id="ProtNLM"/>
    </source>
</evidence>
<evidence type="ECO:0000256" key="2">
    <source>
        <dbReference type="ARBA" id="ARBA00022723"/>
    </source>
</evidence>
<keyword evidence="2" id="KW-0479">Metal-binding</keyword>
<sequence length="230" mass="26640">MWMDEIKTSEIQQPVTIFTGYESLQEKAQLLFYKEVEEGCVLVFDKTPFFARGGGQVADLGTIDGAEVLDVRDWDGFYLHVVNSKKTYQVGEVLELIVDKEMRKRISILHSLTHVYWGEIENILNSKCDQTYELITHEDSTIEMVTIDEQFITQEILDQAIEKVKQDIALAIPSQIYLEDNKPDKRVVTWENVSFDYCVGTHVLNTSELKPPIILKFKKKANKHRIKFTF</sequence>